<dbReference type="AlphaFoldDB" id="A0A1G6PD04"/>
<evidence type="ECO:0000259" key="1">
    <source>
        <dbReference type="Pfam" id="PF01814"/>
    </source>
</evidence>
<dbReference type="STRING" id="1190417.SAMN05660690_2495"/>
<dbReference type="CDD" id="cd12108">
    <property type="entry name" value="Hr-like"/>
    <property type="match status" value="1"/>
</dbReference>
<dbReference type="EMBL" id="FMZF01000003">
    <property type="protein sequence ID" value="SDC77436.1"/>
    <property type="molecule type" value="Genomic_DNA"/>
</dbReference>
<feature type="domain" description="Hemerythrin-like" evidence="1">
    <location>
        <begin position="24"/>
        <end position="155"/>
    </location>
</feature>
<dbReference type="Gene3D" id="1.20.120.520">
    <property type="entry name" value="nmb1532 protein domain like"/>
    <property type="match status" value="1"/>
</dbReference>
<dbReference type="Pfam" id="PF01814">
    <property type="entry name" value="Hemerythrin"/>
    <property type="match status" value="1"/>
</dbReference>
<proteinExistence type="predicted"/>
<evidence type="ECO:0000313" key="2">
    <source>
        <dbReference type="EMBL" id="SDC77436.1"/>
    </source>
</evidence>
<name>A0A1G6PD04_9ACTN</name>
<dbReference type="OrthoDB" id="5197650at2"/>
<dbReference type="PANTHER" id="PTHR39966">
    <property type="entry name" value="BLL2471 PROTEIN-RELATED"/>
    <property type="match status" value="1"/>
</dbReference>
<dbReference type="Proteomes" id="UP000199416">
    <property type="component" value="Unassembled WGS sequence"/>
</dbReference>
<organism evidence="2 3">
    <name type="scientific">Geodermatophilus telluris</name>
    <dbReference type="NCBI Taxonomy" id="1190417"/>
    <lineage>
        <taxon>Bacteria</taxon>
        <taxon>Bacillati</taxon>
        <taxon>Actinomycetota</taxon>
        <taxon>Actinomycetes</taxon>
        <taxon>Geodermatophilales</taxon>
        <taxon>Geodermatophilaceae</taxon>
        <taxon>Geodermatophilus</taxon>
    </lineage>
</organism>
<protein>
    <submittedName>
        <fullName evidence="2">Hemerythrin-like domain-containing protein</fullName>
    </submittedName>
</protein>
<dbReference type="GO" id="GO:0005886">
    <property type="term" value="C:plasma membrane"/>
    <property type="evidence" value="ECO:0007669"/>
    <property type="project" value="TreeGrafter"/>
</dbReference>
<sequence length="226" mass="24710">MTRSHPVRVRPRTDGDPVPDVMGMRLAHRAMLRDANRLPDLAERLAAGTCDARRADAVARYVRDFADSVHHHHSVEDEVLWPVLAASAGPHVDLTELSDDHAALDPALARLRTTADAFRARPGEDTATALAVELAELRDTLTEHIGDEEASVFPVIERHVSVADWAAVEARIRKRAKLSFEAPRVLAVASDAERAAIEADGGLALRVLLAVLVPPFRRRERAVFGA</sequence>
<dbReference type="InterPro" id="IPR012312">
    <property type="entry name" value="Hemerythrin-like"/>
</dbReference>
<reference evidence="3" key="1">
    <citation type="submission" date="2016-10" db="EMBL/GenBank/DDBJ databases">
        <authorList>
            <person name="Varghese N."/>
            <person name="Submissions S."/>
        </authorList>
    </citation>
    <scope>NUCLEOTIDE SEQUENCE [LARGE SCALE GENOMIC DNA]</scope>
    <source>
        <strain evidence="3">DSM 45421</strain>
    </source>
</reference>
<gene>
    <name evidence="2" type="ORF">SAMN05660690_2495</name>
</gene>
<dbReference type="RefSeq" id="WP_091366149.1">
    <property type="nucleotide sequence ID" value="NZ_FMZF01000003.1"/>
</dbReference>
<accession>A0A1G6PD04</accession>
<evidence type="ECO:0000313" key="3">
    <source>
        <dbReference type="Proteomes" id="UP000199416"/>
    </source>
</evidence>
<keyword evidence="3" id="KW-1185">Reference proteome</keyword>
<dbReference type="PANTHER" id="PTHR39966:SF1">
    <property type="entry name" value="HEMERYTHRIN-LIKE DOMAIN-CONTAINING PROTEIN"/>
    <property type="match status" value="1"/>
</dbReference>